<dbReference type="AlphaFoldDB" id="A0A2R4TEX7"/>
<dbReference type="OrthoDB" id="4323722at2"/>
<feature type="transmembrane region" description="Helical" evidence="1">
    <location>
        <begin position="38"/>
        <end position="58"/>
    </location>
</feature>
<sequence>MSKDLALKTAVATQLRVNGWKNTAIERMSRRADKGQTSVEYIGMLVAVIAIIAIVVTMKQDIGTTIGNKIKAVIGTSG</sequence>
<gene>
    <name evidence="2" type="ORF">SLUN_25520</name>
</gene>
<keyword evidence="1" id="KW-0472">Membrane</keyword>
<dbReference type="GeneID" id="55658612"/>
<reference evidence="2 3" key="1">
    <citation type="submission" date="2018-01" db="EMBL/GenBank/DDBJ databases">
        <title>Complete genome sequence of Streptomyces lunaelactis MM109T, a Ferroverdin A producer isolated from cave moonmilk deposits.</title>
        <authorList>
            <person name="Naome A."/>
            <person name="Martinet L."/>
            <person name="Maciejewska M."/>
            <person name="Anderssen S."/>
            <person name="Adam D."/>
            <person name="Tenconi E."/>
            <person name="Deflandre B."/>
            <person name="Arguelles-Arias A."/>
            <person name="Calusinska M."/>
            <person name="Copieters W."/>
            <person name="Karim L."/>
            <person name="Hanikenne M."/>
            <person name="Baurain D."/>
            <person name="van Wezel G."/>
            <person name="Smargiasso N."/>
            <person name="de Pauw E."/>
            <person name="Delfosse P."/>
            <person name="Rigali S."/>
        </authorList>
    </citation>
    <scope>NUCLEOTIDE SEQUENCE [LARGE SCALE GENOMIC DNA]</scope>
    <source>
        <strain evidence="2 3">MM109</strain>
    </source>
</reference>
<evidence type="ECO:0008006" key="4">
    <source>
        <dbReference type="Google" id="ProtNLM"/>
    </source>
</evidence>
<proteinExistence type="predicted"/>
<dbReference type="Proteomes" id="UP000244201">
    <property type="component" value="Chromosome"/>
</dbReference>
<dbReference type="RefSeq" id="WP_108154932.1">
    <property type="nucleotide sequence ID" value="NZ_CP026304.1"/>
</dbReference>
<name>A0A2R4TEX7_9ACTN</name>
<evidence type="ECO:0000313" key="2">
    <source>
        <dbReference type="EMBL" id="AVZ77641.1"/>
    </source>
</evidence>
<evidence type="ECO:0000256" key="1">
    <source>
        <dbReference type="SAM" id="Phobius"/>
    </source>
</evidence>
<dbReference type="KEGG" id="slk:SLUN_25520"/>
<keyword evidence="3" id="KW-1185">Reference proteome</keyword>
<keyword evidence="1" id="KW-0812">Transmembrane</keyword>
<protein>
    <recommendedName>
        <fullName evidence="4">Flp family type IVb pilin</fullName>
    </recommendedName>
</protein>
<keyword evidence="1" id="KW-1133">Transmembrane helix</keyword>
<evidence type="ECO:0000313" key="3">
    <source>
        <dbReference type="Proteomes" id="UP000244201"/>
    </source>
</evidence>
<organism evidence="2 3">
    <name type="scientific">Streptomyces lunaelactis</name>
    <dbReference type="NCBI Taxonomy" id="1535768"/>
    <lineage>
        <taxon>Bacteria</taxon>
        <taxon>Bacillati</taxon>
        <taxon>Actinomycetota</taxon>
        <taxon>Actinomycetes</taxon>
        <taxon>Kitasatosporales</taxon>
        <taxon>Streptomycetaceae</taxon>
        <taxon>Streptomyces</taxon>
    </lineage>
</organism>
<dbReference type="EMBL" id="CP026304">
    <property type="protein sequence ID" value="AVZ77641.1"/>
    <property type="molecule type" value="Genomic_DNA"/>
</dbReference>
<accession>A0A2R4TEX7</accession>